<sequence>MPMKLEGSCQCGGVEFSLQSHTPVPYQLCACSICRKCGGYSGSVNLGGIADTLKITKGENLIKKYVAVKDRGKPSEEKCTSERNFCSNCSTMLWLWDKTWPELIHPFASAIDTDLPPPEEMVCVKADSKPDWVRWPEGKKSIHEHYGDASIEGWHKKHGLFIK</sequence>
<evidence type="ECO:0000256" key="2">
    <source>
        <dbReference type="ARBA" id="ARBA00022723"/>
    </source>
</evidence>
<dbReference type="SUPFAM" id="SSF51316">
    <property type="entry name" value="Mss4-like"/>
    <property type="match status" value="1"/>
</dbReference>
<reference evidence="6 7" key="1">
    <citation type="submission" date="2014-04" db="EMBL/GenBank/DDBJ databases">
        <authorList>
            <consortium name="DOE Joint Genome Institute"/>
            <person name="Kuo A."/>
            <person name="Martino E."/>
            <person name="Perotto S."/>
            <person name="Kohler A."/>
            <person name="Nagy L.G."/>
            <person name="Floudas D."/>
            <person name="Copeland A."/>
            <person name="Barry K.W."/>
            <person name="Cichocki N."/>
            <person name="Veneault-Fourrey C."/>
            <person name="LaButti K."/>
            <person name="Lindquist E.A."/>
            <person name="Lipzen A."/>
            <person name="Lundell T."/>
            <person name="Morin E."/>
            <person name="Murat C."/>
            <person name="Sun H."/>
            <person name="Tunlid A."/>
            <person name="Henrissat B."/>
            <person name="Grigoriev I.V."/>
            <person name="Hibbett D.S."/>
            <person name="Martin F."/>
            <person name="Nordberg H.P."/>
            <person name="Cantor M.N."/>
            <person name="Hua S.X."/>
        </authorList>
    </citation>
    <scope>NUCLEOTIDE SEQUENCE [LARGE SCALE GENOMIC DNA]</scope>
    <source>
        <strain evidence="6 7">Zn</strain>
    </source>
</reference>
<dbReference type="STRING" id="913774.A0A0C3H123"/>
<protein>
    <recommendedName>
        <fullName evidence="5">CENP-V/GFA domain-containing protein</fullName>
    </recommendedName>
</protein>
<keyword evidence="3" id="KW-0862">Zinc</keyword>
<dbReference type="Gene3D" id="3.90.1590.10">
    <property type="entry name" value="glutathione-dependent formaldehyde- activating enzyme (gfa)"/>
    <property type="match status" value="1"/>
</dbReference>
<dbReference type="PROSITE" id="PS51891">
    <property type="entry name" value="CENP_V_GFA"/>
    <property type="match status" value="1"/>
</dbReference>
<evidence type="ECO:0000256" key="1">
    <source>
        <dbReference type="ARBA" id="ARBA00005495"/>
    </source>
</evidence>
<evidence type="ECO:0000259" key="5">
    <source>
        <dbReference type="PROSITE" id="PS51891"/>
    </source>
</evidence>
<reference evidence="7" key="2">
    <citation type="submission" date="2015-01" db="EMBL/GenBank/DDBJ databases">
        <title>Evolutionary Origins and Diversification of the Mycorrhizal Mutualists.</title>
        <authorList>
            <consortium name="DOE Joint Genome Institute"/>
            <consortium name="Mycorrhizal Genomics Consortium"/>
            <person name="Kohler A."/>
            <person name="Kuo A."/>
            <person name="Nagy L.G."/>
            <person name="Floudas D."/>
            <person name="Copeland A."/>
            <person name="Barry K.W."/>
            <person name="Cichocki N."/>
            <person name="Veneault-Fourrey C."/>
            <person name="LaButti K."/>
            <person name="Lindquist E.A."/>
            <person name="Lipzen A."/>
            <person name="Lundell T."/>
            <person name="Morin E."/>
            <person name="Murat C."/>
            <person name="Riley R."/>
            <person name="Ohm R."/>
            <person name="Sun H."/>
            <person name="Tunlid A."/>
            <person name="Henrissat B."/>
            <person name="Grigoriev I.V."/>
            <person name="Hibbett D.S."/>
            <person name="Martin F."/>
        </authorList>
    </citation>
    <scope>NUCLEOTIDE SEQUENCE [LARGE SCALE GENOMIC DNA]</scope>
    <source>
        <strain evidence="7">Zn</strain>
    </source>
</reference>
<keyword evidence="7" id="KW-1185">Reference proteome</keyword>
<dbReference type="AlphaFoldDB" id="A0A0C3H123"/>
<keyword evidence="2" id="KW-0479">Metal-binding</keyword>
<name>A0A0C3H123_OIDMZ</name>
<dbReference type="InterPro" id="IPR006913">
    <property type="entry name" value="CENP-V/GFA"/>
</dbReference>
<dbReference type="GO" id="GO:0046872">
    <property type="term" value="F:metal ion binding"/>
    <property type="evidence" value="ECO:0007669"/>
    <property type="project" value="UniProtKB-KW"/>
</dbReference>
<dbReference type="PANTHER" id="PTHR33337">
    <property type="entry name" value="GFA DOMAIN-CONTAINING PROTEIN"/>
    <property type="match status" value="1"/>
</dbReference>
<keyword evidence="4" id="KW-0456">Lyase</keyword>
<dbReference type="EMBL" id="KN832875">
    <property type="protein sequence ID" value="KIN01896.1"/>
    <property type="molecule type" value="Genomic_DNA"/>
</dbReference>
<evidence type="ECO:0000256" key="4">
    <source>
        <dbReference type="ARBA" id="ARBA00023239"/>
    </source>
</evidence>
<dbReference type="GO" id="GO:0016846">
    <property type="term" value="F:carbon-sulfur lyase activity"/>
    <property type="evidence" value="ECO:0007669"/>
    <property type="project" value="InterPro"/>
</dbReference>
<evidence type="ECO:0000313" key="7">
    <source>
        <dbReference type="Proteomes" id="UP000054321"/>
    </source>
</evidence>
<dbReference type="InterPro" id="IPR011057">
    <property type="entry name" value="Mss4-like_sf"/>
</dbReference>
<evidence type="ECO:0000313" key="6">
    <source>
        <dbReference type="EMBL" id="KIN01896.1"/>
    </source>
</evidence>
<feature type="domain" description="CENP-V/GFA" evidence="5">
    <location>
        <begin position="5"/>
        <end position="133"/>
    </location>
</feature>
<organism evidence="6 7">
    <name type="scientific">Oidiodendron maius (strain Zn)</name>
    <dbReference type="NCBI Taxonomy" id="913774"/>
    <lineage>
        <taxon>Eukaryota</taxon>
        <taxon>Fungi</taxon>
        <taxon>Dikarya</taxon>
        <taxon>Ascomycota</taxon>
        <taxon>Pezizomycotina</taxon>
        <taxon>Leotiomycetes</taxon>
        <taxon>Leotiomycetes incertae sedis</taxon>
        <taxon>Myxotrichaceae</taxon>
        <taxon>Oidiodendron</taxon>
    </lineage>
</organism>
<dbReference type="PANTHER" id="PTHR33337:SF44">
    <property type="entry name" value="DUF636 DOMAIN PROTEIN (AFU_ORTHOLOGUE AFUA_1G09754)"/>
    <property type="match status" value="1"/>
</dbReference>
<proteinExistence type="inferred from homology"/>
<dbReference type="InParanoid" id="A0A0C3H123"/>
<comment type="similarity">
    <text evidence="1">Belongs to the Gfa family.</text>
</comment>
<accession>A0A0C3H123</accession>
<dbReference type="OrthoDB" id="406544at2759"/>
<gene>
    <name evidence="6" type="ORF">OIDMADRAFT_18717</name>
</gene>
<dbReference type="HOGENOM" id="CLU_116419_0_0_1"/>
<dbReference type="Proteomes" id="UP000054321">
    <property type="component" value="Unassembled WGS sequence"/>
</dbReference>
<evidence type="ECO:0000256" key="3">
    <source>
        <dbReference type="ARBA" id="ARBA00022833"/>
    </source>
</evidence>
<dbReference type="Pfam" id="PF04828">
    <property type="entry name" value="GFA"/>
    <property type="match status" value="1"/>
</dbReference>